<evidence type="ECO:0000313" key="4">
    <source>
        <dbReference type="EMBL" id="MFI1460541.1"/>
    </source>
</evidence>
<keyword evidence="2 4" id="KW-0067">ATP-binding</keyword>
<gene>
    <name evidence="4" type="ORF">ACH4WX_07445</name>
</gene>
<dbReference type="Proteomes" id="UP001611263">
    <property type="component" value="Unassembled WGS sequence"/>
</dbReference>
<dbReference type="SUPFAM" id="SSF52540">
    <property type="entry name" value="P-loop containing nucleoside triphosphate hydrolases"/>
    <property type="match status" value="1"/>
</dbReference>
<reference evidence="4 5" key="1">
    <citation type="submission" date="2024-10" db="EMBL/GenBank/DDBJ databases">
        <title>The Natural Products Discovery Center: Release of the First 8490 Sequenced Strains for Exploring Actinobacteria Biosynthetic Diversity.</title>
        <authorList>
            <person name="Kalkreuter E."/>
            <person name="Kautsar S.A."/>
            <person name="Yang D."/>
            <person name="Bader C.D."/>
            <person name="Teijaro C.N."/>
            <person name="Fluegel L."/>
            <person name="Davis C.M."/>
            <person name="Simpson J.R."/>
            <person name="Lauterbach L."/>
            <person name="Steele A.D."/>
            <person name="Gui C."/>
            <person name="Meng S."/>
            <person name="Li G."/>
            <person name="Viehrig K."/>
            <person name="Ye F."/>
            <person name="Su P."/>
            <person name="Kiefer A.F."/>
            <person name="Nichols A."/>
            <person name="Cepeda A.J."/>
            <person name="Yan W."/>
            <person name="Fan B."/>
            <person name="Jiang Y."/>
            <person name="Adhikari A."/>
            <person name="Zheng C.-J."/>
            <person name="Schuster L."/>
            <person name="Cowan T.M."/>
            <person name="Smanski M.J."/>
            <person name="Chevrette M.G."/>
            <person name="De Carvalho L.P.S."/>
            <person name="Shen B."/>
        </authorList>
    </citation>
    <scope>NUCLEOTIDE SEQUENCE [LARGE SCALE GENOMIC DNA]</scope>
    <source>
        <strain evidence="4 5">NPDC020568</strain>
    </source>
</reference>
<dbReference type="InterPro" id="IPR003439">
    <property type="entry name" value="ABC_transporter-like_ATP-bd"/>
</dbReference>
<dbReference type="EMBL" id="JBIRUQ010000001">
    <property type="protein sequence ID" value="MFI1460541.1"/>
    <property type="molecule type" value="Genomic_DNA"/>
</dbReference>
<dbReference type="Pfam" id="PF00005">
    <property type="entry name" value="ABC_tran"/>
    <property type="match status" value="1"/>
</dbReference>
<feature type="domain" description="ABC transporter" evidence="3">
    <location>
        <begin position="3"/>
        <end position="235"/>
    </location>
</feature>
<dbReference type="InterPro" id="IPR017871">
    <property type="entry name" value="ABC_transporter-like_CS"/>
</dbReference>
<evidence type="ECO:0000256" key="1">
    <source>
        <dbReference type="ARBA" id="ARBA00022741"/>
    </source>
</evidence>
<dbReference type="GO" id="GO:0005524">
    <property type="term" value="F:ATP binding"/>
    <property type="evidence" value="ECO:0007669"/>
    <property type="project" value="UniProtKB-KW"/>
</dbReference>
<dbReference type="PANTHER" id="PTHR42794">
    <property type="entry name" value="HEMIN IMPORT ATP-BINDING PROTEIN HMUV"/>
    <property type="match status" value="1"/>
</dbReference>
<comment type="caution">
    <text evidence="4">The sequence shown here is derived from an EMBL/GenBank/DDBJ whole genome shotgun (WGS) entry which is preliminary data.</text>
</comment>
<dbReference type="Gene3D" id="3.40.50.300">
    <property type="entry name" value="P-loop containing nucleotide triphosphate hydrolases"/>
    <property type="match status" value="1"/>
</dbReference>
<dbReference type="InterPro" id="IPR027417">
    <property type="entry name" value="P-loop_NTPase"/>
</dbReference>
<accession>A0ABW7THP1</accession>
<dbReference type="RefSeq" id="WP_051157449.1">
    <property type="nucleotide sequence ID" value="NZ_JBIRUQ010000001.1"/>
</dbReference>
<keyword evidence="5" id="KW-1185">Reference proteome</keyword>
<name>A0ABW7THP1_9NOCA</name>
<proteinExistence type="predicted"/>
<evidence type="ECO:0000256" key="2">
    <source>
        <dbReference type="ARBA" id="ARBA00022840"/>
    </source>
</evidence>
<evidence type="ECO:0000259" key="3">
    <source>
        <dbReference type="PROSITE" id="PS50893"/>
    </source>
</evidence>
<dbReference type="PANTHER" id="PTHR42794:SF2">
    <property type="entry name" value="ABC TRANSPORTER ATP-BINDING PROTEIN"/>
    <property type="match status" value="1"/>
</dbReference>
<protein>
    <submittedName>
        <fullName evidence="4">ABC transporter ATP-binding protein</fullName>
    </submittedName>
</protein>
<dbReference type="GeneID" id="93504982"/>
<organism evidence="4 5">
    <name type="scientific">Nocardia carnea</name>
    <dbReference type="NCBI Taxonomy" id="37328"/>
    <lineage>
        <taxon>Bacteria</taxon>
        <taxon>Bacillati</taxon>
        <taxon>Actinomycetota</taxon>
        <taxon>Actinomycetes</taxon>
        <taxon>Mycobacteriales</taxon>
        <taxon>Nocardiaceae</taxon>
        <taxon>Nocardia</taxon>
    </lineage>
</organism>
<dbReference type="SMART" id="SM00382">
    <property type="entry name" value="AAA"/>
    <property type="match status" value="1"/>
</dbReference>
<sequence>MQVRIADLAVTVDGREIVAGVDLEAAPGEVFGLIGPNGSGKSTILRCLYRALAPSGGTIRIGEQVLADLSRRESAQRIAALTQESGTEFDCTVAEVVALGRAPFKYGNQPLTSAERELCREAMAQMDIEHLAHRGILGLSGGERQRVLVARALVQQPRILILDEPTNHLDLRHQIELLGLLRTAAPTVLIVLHDLNLAAAACDRIGVLAGGRLVAVGPPAEVLTAERIAEVFGVDIAVVAHPLTGTPQILYTLPGATVPMATTDTITKEPTR</sequence>
<keyword evidence="1" id="KW-0547">Nucleotide-binding</keyword>
<evidence type="ECO:0000313" key="5">
    <source>
        <dbReference type="Proteomes" id="UP001611263"/>
    </source>
</evidence>
<dbReference type="PROSITE" id="PS50893">
    <property type="entry name" value="ABC_TRANSPORTER_2"/>
    <property type="match status" value="1"/>
</dbReference>
<dbReference type="PROSITE" id="PS00211">
    <property type="entry name" value="ABC_TRANSPORTER_1"/>
    <property type="match status" value="1"/>
</dbReference>
<dbReference type="CDD" id="cd03214">
    <property type="entry name" value="ABC_Iron-Siderophores_B12_Hemin"/>
    <property type="match status" value="1"/>
</dbReference>
<dbReference type="InterPro" id="IPR003593">
    <property type="entry name" value="AAA+_ATPase"/>
</dbReference>